<dbReference type="AlphaFoldDB" id="A0AAV9IW55"/>
<evidence type="ECO:0000313" key="3">
    <source>
        <dbReference type="EMBL" id="KAK4536567.1"/>
    </source>
</evidence>
<evidence type="ECO:0000313" key="4">
    <source>
        <dbReference type="Proteomes" id="UP001301350"/>
    </source>
</evidence>
<dbReference type="EMBL" id="JANCYW010000009">
    <property type="protein sequence ID" value="KAK4536567.1"/>
    <property type="molecule type" value="Genomic_DNA"/>
</dbReference>
<sequence>MEPSSYARGGRIRSNDRPALAYRPLSADAASRSQGSQRHSASKQSRDKRRLRKHRLAHLAQYDLSQLPVSAADILGREAPMQLEPVRPLHEWVQLWQHEAHTALQRAPPLAHVAAPASVASRVVIVAALLATFVLTLFLVGSAHGRQQRRKRVVELRKLAIELVLKRQALEPHYLVLDRGSVVAVPREVADPQRGENPSTSASDGAVDDAFEKRWYARHSRHYANLHDVSLSETFVGHGRERAAGRMAVGEQIMVPPPSGLFREASSGDDKENSLPLQSPQPAEEEETMALEVKVEKVPRAPMQTRQSDGNICAGAASPTPLVELPSNTRSAPSQAVLVSPWKPRPARQRQRRHTIQLSEHLKRDDAVAPTAETVDLATYLQNRALQFCATMWQDAKVRRNADGNWWLERYGEKQSEDGSGARIRFGDKFGVDARRLEDGENQTWTEWYMEKITPSAVPGEPSVVLGHRWGRNTHNEVWEETYGVDAGGRRWAQRRDAIVQTDGSYVVVDGE</sequence>
<keyword evidence="2" id="KW-1133">Transmembrane helix</keyword>
<feature type="region of interest" description="Disordered" evidence="1">
    <location>
        <begin position="257"/>
        <end position="285"/>
    </location>
</feature>
<reference evidence="3 4" key="1">
    <citation type="submission" date="2022-07" db="EMBL/GenBank/DDBJ databases">
        <title>Genome-wide signatures of adaptation to extreme environments.</title>
        <authorList>
            <person name="Cho C.H."/>
            <person name="Yoon H.S."/>
        </authorList>
    </citation>
    <scope>NUCLEOTIDE SEQUENCE [LARGE SCALE GENOMIC DNA]</scope>
    <source>
        <strain evidence="3 4">DBV 063 E5</strain>
    </source>
</reference>
<protein>
    <submittedName>
        <fullName evidence="3">Uncharacterized protein</fullName>
    </submittedName>
</protein>
<keyword evidence="4" id="KW-1185">Reference proteome</keyword>
<feature type="region of interest" description="Disordered" evidence="1">
    <location>
        <begin position="325"/>
        <end position="353"/>
    </location>
</feature>
<evidence type="ECO:0000256" key="2">
    <source>
        <dbReference type="SAM" id="Phobius"/>
    </source>
</evidence>
<keyword evidence="2" id="KW-0812">Transmembrane</keyword>
<feature type="compositionally biased region" description="Polar residues" evidence="1">
    <location>
        <begin position="31"/>
        <end position="43"/>
    </location>
</feature>
<comment type="caution">
    <text evidence="3">The sequence shown here is derived from an EMBL/GenBank/DDBJ whole genome shotgun (WGS) entry which is preliminary data.</text>
</comment>
<feature type="region of interest" description="Disordered" evidence="1">
    <location>
        <begin position="1"/>
        <end position="51"/>
    </location>
</feature>
<keyword evidence="2" id="KW-0472">Membrane</keyword>
<feature type="transmembrane region" description="Helical" evidence="2">
    <location>
        <begin position="123"/>
        <end position="143"/>
    </location>
</feature>
<evidence type="ECO:0000256" key="1">
    <source>
        <dbReference type="SAM" id="MobiDB-lite"/>
    </source>
</evidence>
<name>A0AAV9IW55_CYACA</name>
<gene>
    <name evidence="3" type="ORF">CDCA_CDCA09G2592</name>
</gene>
<dbReference type="Proteomes" id="UP001301350">
    <property type="component" value="Unassembled WGS sequence"/>
</dbReference>
<accession>A0AAV9IW55</accession>
<proteinExistence type="predicted"/>
<organism evidence="3 4">
    <name type="scientific">Cyanidium caldarium</name>
    <name type="common">Red alga</name>
    <dbReference type="NCBI Taxonomy" id="2771"/>
    <lineage>
        <taxon>Eukaryota</taxon>
        <taxon>Rhodophyta</taxon>
        <taxon>Bangiophyceae</taxon>
        <taxon>Cyanidiales</taxon>
        <taxon>Cyanidiaceae</taxon>
        <taxon>Cyanidium</taxon>
    </lineage>
</organism>